<name>H8KU85_SOLCM</name>
<dbReference type="Proteomes" id="UP000007590">
    <property type="component" value="Chromosome"/>
</dbReference>
<evidence type="ECO:0000259" key="1">
    <source>
        <dbReference type="Pfam" id="PF13699"/>
    </source>
</evidence>
<sequence>MNKQRLIRSAPSKGSIFFKPRMQSKSIISQPNDSDEQEADTVAEKVMGGGNSESTQTFFKPAVSQIQRKCDSCEQGGKLQLKSDSNHNSTSEVSSGAFKVINSAGQSLDNPTKDFMESRFGHDFSNVHIHDDSNAHESSTAINALAYTHANHIAFAAGQYQPQTDAGKQLLAHELTHVIQQTKAGNPRIQRACADKSVRSQAWVSVKNQHDFAALDGYTPIKGKVYDVFFDGKSYFFCYNDKRVYFKYANTKDRVIPDLETAYNIKVETGGAKWLKSELVLISEALSMLNDTEIANLRGYRFIKQGDVMIEDGDKVVAGLTTQDIIRNEYTIEFWKFCFDGTSDTPVGTKAGVTPGVPCILHEIGHAMMYARSRPYMEAMYFQNKYQKEFDKASADKQKGMKPKLDELKRIHDKAEAAYNKNPSVESEFVKLVKGKPPLTPYSKKNEREAFAEAFAIYKLNPDLLKKKNLKLYQYFKSSGFK</sequence>
<evidence type="ECO:0000313" key="3">
    <source>
        <dbReference type="Proteomes" id="UP000007590"/>
    </source>
</evidence>
<dbReference type="eggNOG" id="COG3409">
    <property type="taxonomic scope" value="Bacteria"/>
</dbReference>
<dbReference type="HOGENOM" id="CLU_566068_0_0_10"/>
<dbReference type="GO" id="GO:0008237">
    <property type="term" value="F:metallopeptidase activity"/>
    <property type="evidence" value="ECO:0007669"/>
    <property type="project" value="InterPro"/>
</dbReference>
<feature type="domain" description="eCIS core" evidence="1">
    <location>
        <begin position="108"/>
        <end position="184"/>
    </location>
</feature>
<dbReference type="AlphaFoldDB" id="H8KU85"/>
<gene>
    <name evidence="2" type="ordered locus">Solca_2144</name>
</gene>
<reference evidence="2" key="1">
    <citation type="submission" date="2012-02" db="EMBL/GenBank/DDBJ databases">
        <title>The complete genome of Solitalea canadensis DSM 3403.</title>
        <authorList>
            <consortium name="US DOE Joint Genome Institute (JGI-PGF)"/>
            <person name="Lucas S."/>
            <person name="Copeland A."/>
            <person name="Lapidus A."/>
            <person name="Glavina del Rio T."/>
            <person name="Dalin E."/>
            <person name="Tice H."/>
            <person name="Bruce D."/>
            <person name="Goodwin L."/>
            <person name="Pitluck S."/>
            <person name="Peters L."/>
            <person name="Ovchinnikova G."/>
            <person name="Lu M."/>
            <person name="Kyrpides N."/>
            <person name="Mavromatis K."/>
            <person name="Ivanova N."/>
            <person name="Brettin T."/>
            <person name="Detter J.C."/>
            <person name="Han C."/>
            <person name="Larimer F."/>
            <person name="Land M."/>
            <person name="Hauser L."/>
            <person name="Markowitz V."/>
            <person name="Cheng J.-F."/>
            <person name="Hugenholtz P."/>
            <person name="Woyke T."/>
            <person name="Wu D."/>
            <person name="Spring S."/>
            <person name="Schroeder M."/>
            <person name="Kopitz M."/>
            <person name="Brambilla E."/>
            <person name="Klenk H.-P."/>
            <person name="Eisen J.A."/>
        </authorList>
    </citation>
    <scope>NUCLEOTIDE SEQUENCE</scope>
    <source>
        <strain evidence="2">DSM 3403</strain>
    </source>
</reference>
<dbReference type="KEGG" id="scn:Solca_2144"/>
<dbReference type="EMBL" id="CP003349">
    <property type="protein sequence ID" value="AFD07197.1"/>
    <property type="molecule type" value="Genomic_DNA"/>
</dbReference>
<dbReference type="RefSeq" id="WP_014680424.1">
    <property type="nucleotide sequence ID" value="NC_017770.1"/>
</dbReference>
<dbReference type="InterPro" id="IPR025295">
    <property type="entry name" value="eCIS_core_dom"/>
</dbReference>
<dbReference type="Gene3D" id="3.40.390.10">
    <property type="entry name" value="Collagenase (Catalytic Domain)"/>
    <property type="match status" value="1"/>
</dbReference>
<accession>H8KU85</accession>
<organism evidence="2 3">
    <name type="scientific">Solitalea canadensis (strain ATCC 29591 / DSM 3403 / JCM 21819 / LMG 8368 / NBRC 15130 / NCIMB 12057 / USAM 9D)</name>
    <name type="common">Flexibacter canadensis</name>
    <dbReference type="NCBI Taxonomy" id="929556"/>
    <lineage>
        <taxon>Bacteria</taxon>
        <taxon>Pseudomonadati</taxon>
        <taxon>Bacteroidota</taxon>
        <taxon>Sphingobacteriia</taxon>
        <taxon>Sphingobacteriales</taxon>
        <taxon>Sphingobacteriaceae</taxon>
        <taxon>Solitalea</taxon>
    </lineage>
</organism>
<evidence type="ECO:0000313" key="2">
    <source>
        <dbReference type="EMBL" id="AFD07197.1"/>
    </source>
</evidence>
<proteinExistence type="predicted"/>
<dbReference type="STRING" id="929556.Solca_2144"/>
<dbReference type="Pfam" id="PF13699">
    <property type="entry name" value="eCIS_core"/>
    <property type="match status" value="1"/>
</dbReference>
<dbReference type="InterPro" id="IPR024079">
    <property type="entry name" value="MetalloPept_cat_dom_sf"/>
</dbReference>
<dbReference type="OrthoDB" id="4317910at2"/>
<dbReference type="SUPFAM" id="SSF55486">
    <property type="entry name" value="Metalloproteases ('zincins'), catalytic domain"/>
    <property type="match status" value="1"/>
</dbReference>
<protein>
    <recommendedName>
        <fullName evidence="1">eCIS core domain-containing protein</fullName>
    </recommendedName>
</protein>
<keyword evidence="3" id="KW-1185">Reference proteome</keyword>